<gene>
    <name evidence="2" type="ORF">DCS_02038</name>
</gene>
<keyword evidence="3" id="KW-1185">Reference proteome</keyword>
<sequence length="183" mass="21180">MYGRTTEVDSECLCQAFMSEVHSTTTINGRRQKDPRGDYVTFSYKTHNHLGRETYVACHGYVEDPGTLEFKEATHAPEKPDSTMKQNEKPDWPDDQDLWDAPDIGYGHTSRKSRTHIQKVTCHLARGRFDSNLLVIYLFVVGEPRIESNRFQPPFHREKPAKEWPLLNVPLNGHHRGLRAGFW</sequence>
<reference evidence="2 3" key="1">
    <citation type="journal article" date="2016" name="Sci. Rep.">
        <title>Insights into Adaptations to a Near-Obligate Nematode Endoparasitic Lifestyle from the Finished Genome of Drechmeria coniospora.</title>
        <authorList>
            <person name="Zhang L."/>
            <person name="Zhou Z."/>
            <person name="Guo Q."/>
            <person name="Fokkens L."/>
            <person name="Miskei M."/>
            <person name="Pocsi I."/>
            <person name="Zhang W."/>
            <person name="Chen M."/>
            <person name="Wang L."/>
            <person name="Sun Y."/>
            <person name="Donzelli B.G."/>
            <person name="Gibson D.M."/>
            <person name="Nelson D.R."/>
            <person name="Luo J.G."/>
            <person name="Rep M."/>
            <person name="Liu H."/>
            <person name="Yang S."/>
            <person name="Wang J."/>
            <person name="Krasnoff S.B."/>
            <person name="Xu Y."/>
            <person name="Molnar I."/>
            <person name="Lin M."/>
        </authorList>
    </citation>
    <scope>NUCLEOTIDE SEQUENCE [LARGE SCALE GENOMIC DNA]</scope>
    <source>
        <strain evidence="2 3">ARSEF 6962</strain>
    </source>
</reference>
<proteinExistence type="predicted"/>
<protein>
    <submittedName>
        <fullName evidence="2">Uncharacterized protein</fullName>
    </submittedName>
</protein>
<evidence type="ECO:0000313" key="3">
    <source>
        <dbReference type="Proteomes" id="UP000076580"/>
    </source>
</evidence>
<dbReference type="RefSeq" id="XP_040660251.1">
    <property type="nucleotide sequence ID" value="XM_040799368.1"/>
</dbReference>
<dbReference type="EMBL" id="LAYC01000001">
    <property type="protein sequence ID" value="KYK60899.1"/>
    <property type="molecule type" value="Genomic_DNA"/>
</dbReference>
<organism evidence="2 3">
    <name type="scientific">Drechmeria coniospora</name>
    <name type="common">Nematophagous fungus</name>
    <name type="synonym">Meria coniospora</name>
    <dbReference type="NCBI Taxonomy" id="98403"/>
    <lineage>
        <taxon>Eukaryota</taxon>
        <taxon>Fungi</taxon>
        <taxon>Dikarya</taxon>
        <taxon>Ascomycota</taxon>
        <taxon>Pezizomycotina</taxon>
        <taxon>Sordariomycetes</taxon>
        <taxon>Hypocreomycetidae</taxon>
        <taxon>Hypocreales</taxon>
        <taxon>Ophiocordycipitaceae</taxon>
        <taxon>Drechmeria</taxon>
    </lineage>
</organism>
<evidence type="ECO:0000313" key="2">
    <source>
        <dbReference type="EMBL" id="KYK60899.1"/>
    </source>
</evidence>
<evidence type="ECO:0000256" key="1">
    <source>
        <dbReference type="SAM" id="MobiDB-lite"/>
    </source>
</evidence>
<feature type="compositionally biased region" description="Basic and acidic residues" evidence="1">
    <location>
        <begin position="75"/>
        <end position="92"/>
    </location>
</feature>
<comment type="caution">
    <text evidence="2">The sequence shown here is derived from an EMBL/GenBank/DDBJ whole genome shotgun (WGS) entry which is preliminary data.</text>
</comment>
<dbReference type="Proteomes" id="UP000076580">
    <property type="component" value="Chromosome 01"/>
</dbReference>
<name>A0A151GUW6_DRECN</name>
<dbReference type="GeneID" id="63714681"/>
<feature type="region of interest" description="Disordered" evidence="1">
    <location>
        <begin position="75"/>
        <end position="98"/>
    </location>
</feature>
<dbReference type="InParanoid" id="A0A151GUW6"/>
<accession>A0A151GUW6</accession>
<dbReference type="AlphaFoldDB" id="A0A151GUW6"/>